<gene>
    <name evidence="3" type="ORF">AB3X52_06200</name>
</gene>
<evidence type="ECO:0000256" key="1">
    <source>
        <dbReference type="SAM" id="MobiDB-lite"/>
    </source>
</evidence>
<organism evidence="3 4">
    <name type="scientific">Nocardioides eburneus</name>
    <dbReference type="NCBI Taxonomy" id="3231482"/>
    <lineage>
        <taxon>Bacteria</taxon>
        <taxon>Bacillati</taxon>
        <taxon>Actinomycetota</taxon>
        <taxon>Actinomycetes</taxon>
        <taxon>Propionibacteriales</taxon>
        <taxon>Nocardioidaceae</taxon>
        <taxon>Nocardioides</taxon>
    </lineage>
</organism>
<evidence type="ECO:0000313" key="4">
    <source>
        <dbReference type="Proteomes" id="UP001556631"/>
    </source>
</evidence>
<feature type="compositionally biased region" description="Basic and acidic residues" evidence="1">
    <location>
        <begin position="164"/>
        <end position="188"/>
    </location>
</feature>
<keyword evidence="4" id="KW-1185">Reference proteome</keyword>
<name>A0ABV3SW88_9ACTN</name>
<feature type="transmembrane region" description="Helical" evidence="2">
    <location>
        <begin position="116"/>
        <end position="139"/>
    </location>
</feature>
<feature type="region of interest" description="Disordered" evidence="1">
    <location>
        <begin position="148"/>
        <end position="188"/>
    </location>
</feature>
<protein>
    <recommendedName>
        <fullName evidence="5">DUF3592 domain-containing protein</fullName>
    </recommendedName>
</protein>
<evidence type="ECO:0008006" key="5">
    <source>
        <dbReference type="Google" id="ProtNLM"/>
    </source>
</evidence>
<sequence>MEKPSTSKPVRPRIDLTNPGKGPLIAAIILILIGGAIPIARYVDTSTGHKTVTATVDKVSSDPGRRMSRRGKDVEFTLPDGTTGSTYLTKRANYPDPGDRIELYRDGDYWRSTEEFGWGSAVGGALAVLVGLLMIVGWFKMRSAHRRATEPDPALAEPDPVRLAAERDVRESHGRGEARGAADRDSEV</sequence>
<dbReference type="RefSeq" id="WP_367992367.1">
    <property type="nucleotide sequence ID" value="NZ_JBFPJR010000008.1"/>
</dbReference>
<dbReference type="Proteomes" id="UP001556631">
    <property type="component" value="Unassembled WGS sequence"/>
</dbReference>
<keyword evidence="2" id="KW-0472">Membrane</keyword>
<evidence type="ECO:0000256" key="2">
    <source>
        <dbReference type="SAM" id="Phobius"/>
    </source>
</evidence>
<proteinExistence type="predicted"/>
<evidence type="ECO:0000313" key="3">
    <source>
        <dbReference type="EMBL" id="MEX0427207.1"/>
    </source>
</evidence>
<keyword evidence="2" id="KW-1133">Transmembrane helix</keyword>
<dbReference type="EMBL" id="JBFPJR010000008">
    <property type="protein sequence ID" value="MEX0427207.1"/>
    <property type="molecule type" value="Genomic_DNA"/>
</dbReference>
<accession>A0ABV3SW88</accession>
<keyword evidence="2" id="KW-0812">Transmembrane</keyword>
<comment type="caution">
    <text evidence="3">The sequence shown here is derived from an EMBL/GenBank/DDBJ whole genome shotgun (WGS) entry which is preliminary data.</text>
</comment>
<reference evidence="3 4" key="1">
    <citation type="submission" date="2024-07" db="EMBL/GenBank/DDBJ databases">
        <authorList>
            <person name="Lee S."/>
            <person name="Kang M."/>
        </authorList>
    </citation>
    <scope>NUCLEOTIDE SEQUENCE [LARGE SCALE GENOMIC DNA]</scope>
    <source>
        <strain evidence="3 4">DS6</strain>
    </source>
</reference>
<feature type="transmembrane region" description="Helical" evidence="2">
    <location>
        <begin position="21"/>
        <end position="40"/>
    </location>
</feature>